<feature type="region of interest" description="Disordered" evidence="1">
    <location>
        <begin position="1"/>
        <end position="105"/>
    </location>
</feature>
<accession>U4UPT2</accession>
<feature type="compositionally biased region" description="Polar residues" evidence="1">
    <location>
        <begin position="1"/>
        <end position="20"/>
    </location>
</feature>
<feature type="compositionally biased region" description="Low complexity" evidence="1">
    <location>
        <begin position="28"/>
        <end position="46"/>
    </location>
</feature>
<evidence type="ECO:0000256" key="1">
    <source>
        <dbReference type="SAM" id="MobiDB-lite"/>
    </source>
</evidence>
<dbReference type="AlphaFoldDB" id="U4UPT2"/>
<proteinExistence type="predicted"/>
<feature type="compositionally biased region" description="Polar residues" evidence="1">
    <location>
        <begin position="50"/>
        <end position="62"/>
    </location>
</feature>
<protein>
    <submittedName>
        <fullName evidence="2">Uncharacterized protein</fullName>
    </submittedName>
</protein>
<dbReference type="STRING" id="77166.U4UPT2"/>
<evidence type="ECO:0000313" key="2">
    <source>
        <dbReference type="EMBL" id="ERL92035.1"/>
    </source>
</evidence>
<dbReference type="EMBL" id="KB632309">
    <property type="protein sequence ID" value="ERL92035.1"/>
    <property type="molecule type" value="Genomic_DNA"/>
</dbReference>
<evidence type="ECO:0000313" key="3">
    <source>
        <dbReference type="Proteomes" id="UP000030742"/>
    </source>
</evidence>
<sequence>MAPNPFTMSSFDLQWSSGNFGSAGPRSAPATPQGQLGAPQGGQPEALVSPSIQRSPSHSVFSKTDKLSYRAENPKMSVYTQRKAVSEDEEDSSSTGSNDSMERPN</sequence>
<name>U4UPT2_DENPD</name>
<gene>
    <name evidence="2" type="ORF">D910_09357</name>
</gene>
<reference evidence="2 3" key="1">
    <citation type="journal article" date="2013" name="Genome Biol.">
        <title>Draft genome of the mountain pine beetle, Dendroctonus ponderosae Hopkins, a major forest pest.</title>
        <authorList>
            <person name="Keeling C.I."/>
            <person name="Yuen M.M."/>
            <person name="Liao N.Y."/>
            <person name="Docking T.R."/>
            <person name="Chan S.K."/>
            <person name="Taylor G.A."/>
            <person name="Palmquist D.L."/>
            <person name="Jackman S.D."/>
            <person name="Nguyen A."/>
            <person name="Li M."/>
            <person name="Henderson H."/>
            <person name="Janes J.K."/>
            <person name="Zhao Y."/>
            <person name="Pandoh P."/>
            <person name="Moore R."/>
            <person name="Sperling F.A."/>
            <person name="Huber D.P."/>
            <person name="Birol I."/>
            <person name="Jones S.J."/>
            <person name="Bohlmann J."/>
        </authorList>
    </citation>
    <scope>NUCLEOTIDE SEQUENCE</scope>
</reference>
<dbReference type="Proteomes" id="UP000030742">
    <property type="component" value="Unassembled WGS sequence"/>
</dbReference>
<organism evidence="2 3">
    <name type="scientific">Dendroctonus ponderosae</name>
    <name type="common">Mountain pine beetle</name>
    <dbReference type="NCBI Taxonomy" id="77166"/>
    <lineage>
        <taxon>Eukaryota</taxon>
        <taxon>Metazoa</taxon>
        <taxon>Ecdysozoa</taxon>
        <taxon>Arthropoda</taxon>
        <taxon>Hexapoda</taxon>
        <taxon>Insecta</taxon>
        <taxon>Pterygota</taxon>
        <taxon>Neoptera</taxon>
        <taxon>Endopterygota</taxon>
        <taxon>Coleoptera</taxon>
        <taxon>Polyphaga</taxon>
        <taxon>Cucujiformia</taxon>
        <taxon>Curculionidae</taxon>
        <taxon>Scolytinae</taxon>
        <taxon>Dendroctonus</taxon>
    </lineage>
</organism>
<feature type="compositionally biased region" description="Basic and acidic residues" evidence="1">
    <location>
        <begin position="63"/>
        <end position="73"/>
    </location>
</feature>